<comment type="subcellular location">
    <subcellularLocation>
        <location evidence="1">Cell membrane</location>
        <topology evidence="1">Multi-pass membrane protein</topology>
    </subcellularLocation>
</comment>
<keyword evidence="12" id="KW-1185">Reference proteome</keyword>
<accession>A0ABN7SMT1</accession>
<dbReference type="PANTHER" id="PTHR24229">
    <property type="entry name" value="NEUROPEPTIDES RECEPTOR"/>
    <property type="match status" value="1"/>
</dbReference>
<dbReference type="EMBL" id="OU015569">
    <property type="protein sequence ID" value="CAG5099087.1"/>
    <property type="molecule type" value="Genomic_DNA"/>
</dbReference>
<dbReference type="Gene3D" id="1.20.1070.10">
    <property type="entry name" value="Rhodopsin 7-helix transmembrane proteins"/>
    <property type="match status" value="1"/>
</dbReference>
<dbReference type="InterPro" id="IPR000276">
    <property type="entry name" value="GPCR_Rhodpsn"/>
</dbReference>
<feature type="transmembrane region" description="Helical" evidence="9">
    <location>
        <begin position="74"/>
        <end position="94"/>
    </location>
</feature>
<keyword evidence="8" id="KW-0807">Transducer</keyword>
<dbReference type="SUPFAM" id="SSF81321">
    <property type="entry name" value="Family A G protein-coupled receptor-like"/>
    <property type="match status" value="1"/>
</dbReference>
<evidence type="ECO:0000256" key="1">
    <source>
        <dbReference type="ARBA" id="ARBA00004651"/>
    </source>
</evidence>
<feature type="domain" description="G-protein coupled receptors family 1 profile" evidence="10">
    <location>
        <begin position="1"/>
        <end position="270"/>
    </location>
</feature>
<evidence type="ECO:0000313" key="12">
    <source>
        <dbReference type="Proteomes" id="UP001158576"/>
    </source>
</evidence>
<evidence type="ECO:0000256" key="3">
    <source>
        <dbReference type="ARBA" id="ARBA00022692"/>
    </source>
</evidence>
<keyword evidence="2" id="KW-1003">Cell membrane</keyword>
<dbReference type="PRINTS" id="PR00237">
    <property type="entry name" value="GPCRRHODOPSN"/>
</dbReference>
<feature type="transmembrane region" description="Helical" evidence="9">
    <location>
        <begin position="212"/>
        <end position="233"/>
    </location>
</feature>
<evidence type="ECO:0000256" key="6">
    <source>
        <dbReference type="ARBA" id="ARBA00023136"/>
    </source>
</evidence>
<dbReference type="CDD" id="cd00637">
    <property type="entry name" value="7tm_classA_rhodopsin-like"/>
    <property type="match status" value="1"/>
</dbReference>
<dbReference type="InterPro" id="IPR017452">
    <property type="entry name" value="GPCR_Rhodpsn_7TM"/>
</dbReference>
<protein>
    <submittedName>
        <fullName evidence="11">Oidioi.mRNA.OKI2018_I69.XSR.g16238.t1.cds</fullName>
    </submittedName>
</protein>
<name>A0ABN7SMT1_OIKDI</name>
<reference evidence="11 12" key="1">
    <citation type="submission" date="2021-04" db="EMBL/GenBank/DDBJ databases">
        <authorList>
            <person name="Bliznina A."/>
        </authorList>
    </citation>
    <scope>NUCLEOTIDE SEQUENCE [LARGE SCALE GENOMIC DNA]</scope>
</reference>
<keyword evidence="6 9" id="KW-0472">Membrane</keyword>
<evidence type="ECO:0000259" key="10">
    <source>
        <dbReference type="PROSITE" id="PS50262"/>
    </source>
</evidence>
<dbReference type="Proteomes" id="UP001158576">
    <property type="component" value="Chromosome XSR"/>
</dbReference>
<evidence type="ECO:0000256" key="2">
    <source>
        <dbReference type="ARBA" id="ARBA00022475"/>
    </source>
</evidence>
<dbReference type="Pfam" id="PF00001">
    <property type="entry name" value="7tm_1"/>
    <property type="match status" value="2"/>
</dbReference>
<keyword evidence="7" id="KW-0675">Receptor</keyword>
<dbReference type="PANTHER" id="PTHR24229:SF40">
    <property type="entry name" value="ALLATOSTATIN C RECEPTOR 1-RELATED"/>
    <property type="match status" value="1"/>
</dbReference>
<evidence type="ECO:0000313" key="11">
    <source>
        <dbReference type="EMBL" id="CAG5099087.1"/>
    </source>
</evidence>
<organism evidence="11 12">
    <name type="scientific">Oikopleura dioica</name>
    <name type="common">Tunicate</name>
    <dbReference type="NCBI Taxonomy" id="34765"/>
    <lineage>
        <taxon>Eukaryota</taxon>
        <taxon>Metazoa</taxon>
        <taxon>Chordata</taxon>
        <taxon>Tunicata</taxon>
        <taxon>Appendicularia</taxon>
        <taxon>Copelata</taxon>
        <taxon>Oikopleuridae</taxon>
        <taxon>Oikopleura</taxon>
    </lineage>
</organism>
<evidence type="ECO:0000256" key="4">
    <source>
        <dbReference type="ARBA" id="ARBA00022989"/>
    </source>
</evidence>
<proteinExistence type="predicted"/>
<sequence length="347" mass="40563">MLLLFLPMNIHKNLKKEWVFGKLACSINNSVKFVNMFVSIFMLMLMAVDSFPLLILFLMYKIPFEHRLSKYRNNPLVIGITCLLVWLFGFLAAYPNFIRSEFLYENGQAECGINWWGKNRTLKEEAAKCGPDANINGSNVMTGWRCRCGMTPEERTYNMHLFGWTFILPLTCIVFSYSNIGYVIWKSSERTRSFSMTRADSRRSANTRTKRLMILIVTLIVVYIVCWTPYHLFHLLVYCGVKLDHNPCSIFEHVYNTLIWSNSAVNPILYSFLGHGFKQKLYEVWKKIKRSWLCIRLVSMREHRTNYFGENEHLVFTPSTTVPSYHHMIGKTNVVSLGYGRSFLKII</sequence>
<evidence type="ECO:0000256" key="7">
    <source>
        <dbReference type="ARBA" id="ARBA00023170"/>
    </source>
</evidence>
<evidence type="ECO:0000256" key="9">
    <source>
        <dbReference type="SAM" id="Phobius"/>
    </source>
</evidence>
<feature type="transmembrane region" description="Helical" evidence="9">
    <location>
        <begin position="161"/>
        <end position="185"/>
    </location>
</feature>
<gene>
    <name evidence="11" type="ORF">OKIOD_LOCUS7796</name>
</gene>
<feature type="transmembrane region" description="Helical" evidence="9">
    <location>
        <begin position="36"/>
        <end position="62"/>
    </location>
</feature>
<evidence type="ECO:0000256" key="5">
    <source>
        <dbReference type="ARBA" id="ARBA00023040"/>
    </source>
</evidence>
<keyword evidence="3 9" id="KW-0812">Transmembrane</keyword>
<evidence type="ECO:0000256" key="8">
    <source>
        <dbReference type="ARBA" id="ARBA00023224"/>
    </source>
</evidence>
<dbReference type="PROSITE" id="PS50262">
    <property type="entry name" value="G_PROTEIN_RECEP_F1_2"/>
    <property type="match status" value="1"/>
</dbReference>
<keyword evidence="5" id="KW-0297">G-protein coupled receptor</keyword>
<keyword evidence="4 9" id="KW-1133">Transmembrane helix</keyword>